<name>A0A1R1JGT7_9BURK</name>
<gene>
    <name evidence="1" type="ORF">BW685_05325</name>
</gene>
<evidence type="ECO:0000313" key="1">
    <source>
        <dbReference type="EMBL" id="OMG74567.1"/>
    </source>
</evidence>
<accession>A0A1R1JGT7</accession>
<reference evidence="1 2" key="1">
    <citation type="submission" date="2017-01" db="EMBL/GenBank/DDBJ databases">
        <title>Phylogeographic, genomic and meropenem susceptibility analysis of Burkholderia ubonensis.</title>
        <authorList>
            <person name="Price E.P."/>
            <person name="Sarovich D.S."/>
            <person name="Webb J.R."/>
            <person name="Hall C.M."/>
            <person name="Sahl J.W."/>
            <person name="Kaestli M."/>
            <person name="Mayo M."/>
            <person name="Harrington G."/>
            <person name="Baker A.L."/>
            <person name="Sidak-Loftis L.C."/>
            <person name="Lummis M."/>
            <person name="Schupp J.M."/>
            <person name="Gillece J.D."/>
            <person name="Tuanyok A."/>
            <person name="Warner J."/>
            <person name="Busch J.D."/>
            <person name="Keim P."/>
            <person name="Currie B.J."/>
            <person name="Wagner D.M."/>
        </authorList>
    </citation>
    <scope>NUCLEOTIDE SEQUENCE [LARGE SCALE GENOMIC DNA]</scope>
    <source>
        <strain evidence="1 2">A21</strain>
    </source>
</reference>
<sequence>MLLRRRMRRVNRVGRVSRIVHMQRSNRVRSRTKRALFYSRGGRMPSCPVAAKPRGPLRRCNAARAVAGRPS</sequence>
<evidence type="ECO:0000313" key="2">
    <source>
        <dbReference type="Proteomes" id="UP000187194"/>
    </source>
</evidence>
<dbReference type="Proteomes" id="UP000187194">
    <property type="component" value="Unassembled WGS sequence"/>
</dbReference>
<dbReference type="EMBL" id="MTJZ01000005">
    <property type="protein sequence ID" value="OMG74567.1"/>
    <property type="molecule type" value="Genomic_DNA"/>
</dbReference>
<comment type="caution">
    <text evidence="1">The sequence shown here is derived from an EMBL/GenBank/DDBJ whole genome shotgun (WGS) entry which is preliminary data.</text>
</comment>
<proteinExistence type="predicted"/>
<protein>
    <submittedName>
        <fullName evidence="1">Uncharacterized protein</fullName>
    </submittedName>
</protein>
<organism evidence="1 2">
    <name type="scientific">Burkholderia ubonensis</name>
    <dbReference type="NCBI Taxonomy" id="101571"/>
    <lineage>
        <taxon>Bacteria</taxon>
        <taxon>Pseudomonadati</taxon>
        <taxon>Pseudomonadota</taxon>
        <taxon>Betaproteobacteria</taxon>
        <taxon>Burkholderiales</taxon>
        <taxon>Burkholderiaceae</taxon>
        <taxon>Burkholderia</taxon>
        <taxon>Burkholderia cepacia complex</taxon>
    </lineage>
</organism>
<dbReference type="AlphaFoldDB" id="A0A1R1JGT7"/>